<keyword evidence="1" id="KW-1133">Transmembrane helix</keyword>
<gene>
    <name evidence="2" type="ORF">BG910_00480</name>
</gene>
<feature type="transmembrane region" description="Helical" evidence="1">
    <location>
        <begin position="26"/>
        <end position="48"/>
    </location>
</feature>
<protein>
    <submittedName>
        <fullName evidence="2">Uncharacterized protein</fullName>
    </submittedName>
</protein>
<evidence type="ECO:0000313" key="2">
    <source>
        <dbReference type="EMBL" id="ASK26422.1"/>
    </source>
</evidence>
<dbReference type="KEGG" id="nei:BG910_00480"/>
<proteinExistence type="predicted"/>
<sequence length="157" mass="18140">MAAVLVTFIVARFAWLLYSHTQEIEILWIFGVAVLILTAVSGYVINLWRNTRNLEEILKMNREGIFYRIYGCGEGMILWEEIRHVSYRVNGKHSSAALMIEHRPVGNTDLVLQESVLNMRYIRPRKFGFYTSISASVTALAEITEVIKQRSPNLKEY</sequence>
<keyword evidence="1" id="KW-0812">Transmembrane</keyword>
<reference evidence="2 3" key="1">
    <citation type="submission" date="2017-06" db="EMBL/GenBank/DDBJ databases">
        <title>Neisseria chenwenguii sp. nov., isolated from the intestinal contents of Tibetan Plateau Pika in Yushu, Qinghai Province, China.</title>
        <authorList>
            <person name="Zhang G."/>
        </authorList>
    </citation>
    <scope>NUCLEOTIDE SEQUENCE [LARGE SCALE GENOMIC DNA]</scope>
    <source>
        <strain evidence="2 3">10023</strain>
    </source>
</reference>
<organism evidence="2 3">
    <name type="scientific">Neisseria chenwenguii</name>
    <dbReference type="NCBI Taxonomy" id="1853278"/>
    <lineage>
        <taxon>Bacteria</taxon>
        <taxon>Pseudomonadati</taxon>
        <taxon>Pseudomonadota</taxon>
        <taxon>Betaproteobacteria</taxon>
        <taxon>Neisseriales</taxon>
        <taxon>Neisseriaceae</taxon>
        <taxon>Neisseria</taxon>
    </lineage>
</organism>
<evidence type="ECO:0000313" key="3">
    <source>
        <dbReference type="Proteomes" id="UP000198238"/>
    </source>
</evidence>
<keyword evidence="3" id="KW-1185">Reference proteome</keyword>
<name>A0A220RZ12_9NEIS</name>
<dbReference type="Proteomes" id="UP000198238">
    <property type="component" value="Chromosome"/>
</dbReference>
<dbReference type="AlphaFoldDB" id="A0A220RZ12"/>
<evidence type="ECO:0000256" key="1">
    <source>
        <dbReference type="SAM" id="Phobius"/>
    </source>
</evidence>
<accession>A0A220RZ12</accession>
<dbReference type="EMBL" id="CP022278">
    <property type="protein sequence ID" value="ASK26422.1"/>
    <property type="molecule type" value="Genomic_DNA"/>
</dbReference>
<keyword evidence="1" id="KW-0472">Membrane</keyword>